<reference evidence="11" key="1">
    <citation type="submission" date="2022-07" db="EMBL/GenBank/DDBJ databases">
        <title>Mycobacterium kiyosense sp. nov., scotochromogenic slow-glowing species isolated from respiratory specimens.</title>
        <authorList>
            <person name="Fukano H."/>
            <person name="Kazumi Y."/>
            <person name="Sakagami N."/>
            <person name="Ato M."/>
            <person name="Mitarai S."/>
            <person name="Hoshino Y."/>
        </authorList>
    </citation>
    <scope>NUCLEOTIDE SEQUENCE</scope>
    <source>
        <strain evidence="11">SRL2020-028</strain>
    </source>
</reference>
<dbReference type="Proteomes" id="UP001165663">
    <property type="component" value="Unassembled WGS sequence"/>
</dbReference>
<gene>
    <name evidence="11" type="ORF">SRL2020028_45250</name>
</gene>
<evidence type="ECO:0000256" key="10">
    <source>
        <dbReference type="SAM" id="SignalP"/>
    </source>
</evidence>
<evidence type="ECO:0000256" key="8">
    <source>
        <dbReference type="ARBA" id="ARBA00093801"/>
    </source>
</evidence>
<evidence type="ECO:0000256" key="6">
    <source>
        <dbReference type="ARBA" id="ARBA00093784"/>
    </source>
</evidence>
<feature type="region of interest" description="Disordered" evidence="9">
    <location>
        <begin position="62"/>
        <end position="101"/>
    </location>
</feature>
<name>A0AA37Q7Q1_9MYCO</name>
<evidence type="ECO:0000256" key="3">
    <source>
        <dbReference type="ARBA" id="ARBA00022729"/>
    </source>
</evidence>
<proteinExistence type="inferred from homology"/>
<comment type="similarity">
    <text evidence="6">Belongs to the mycobacterial pilin family.</text>
</comment>
<comment type="caution">
    <text evidence="11">The sequence shown here is derived from an EMBL/GenBank/DDBJ whole genome shotgun (WGS) entry which is preliminary data.</text>
</comment>
<comment type="subcellular location">
    <subcellularLocation>
        <location evidence="1">Fimbrium</location>
    </subcellularLocation>
</comment>
<keyword evidence="5" id="KW-0281">Fimbrium</keyword>
<evidence type="ECO:0000256" key="7">
    <source>
        <dbReference type="ARBA" id="ARBA00093787"/>
    </source>
</evidence>
<feature type="chain" id="PRO_5041255871" description="Pilin" evidence="10">
    <location>
        <begin position="32"/>
        <end position="101"/>
    </location>
</feature>
<organism evidence="11 12">
    <name type="scientific">Mycobacterium kiyosense</name>
    <dbReference type="NCBI Taxonomy" id="2871094"/>
    <lineage>
        <taxon>Bacteria</taxon>
        <taxon>Bacillati</taxon>
        <taxon>Actinomycetota</taxon>
        <taxon>Actinomycetes</taxon>
        <taxon>Mycobacteriales</taxon>
        <taxon>Mycobacteriaceae</taxon>
        <taxon>Mycobacterium</taxon>
    </lineage>
</organism>
<dbReference type="Pfam" id="PF26380">
    <property type="entry name" value="Pilin_Mycobact"/>
    <property type="match status" value="1"/>
</dbReference>
<evidence type="ECO:0000256" key="5">
    <source>
        <dbReference type="ARBA" id="ARBA00023263"/>
    </source>
</evidence>
<accession>A0AA37Q7Q1</accession>
<evidence type="ECO:0000256" key="9">
    <source>
        <dbReference type="SAM" id="MobiDB-lite"/>
    </source>
</evidence>
<feature type="compositionally biased region" description="Gly residues" evidence="9">
    <location>
        <begin position="66"/>
        <end position="101"/>
    </location>
</feature>
<evidence type="ECO:0000313" key="11">
    <source>
        <dbReference type="EMBL" id="GLB85269.1"/>
    </source>
</evidence>
<keyword evidence="4" id="KW-0130">Cell adhesion</keyword>
<dbReference type="AlphaFoldDB" id="A0AA37Q7Q1"/>
<feature type="signal peptide" evidence="10">
    <location>
        <begin position="1"/>
        <end position="31"/>
    </location>
</feature>
<protein>
    <recommendedName>
        <fullName evidence="2">Pilin</fullName>
    </recommendedName>
    <alternativeName>
        <fullName evidence="8">Pili structural subunit</fullName>
    </alternativeName>
</protein>
<evidence type="ECO:0000256" key="1">
    <source>
        <dbReference type="ARBA" id="ARBA00004561"/>
    </source>
</evidence>
<sequence length="101" mass="9863">MKRKTTIAAAAVAITASLGTFGFGSGAIAEAQPGTFPTDQWCPGAYWNPFWGSNWDWNHCHDSFNPGGGHGPFGPGGGGGNGGGGHRGGGNGGGGHGGGGH</sequence>
<comment type="subunit">
    <text evidence="7">Forms a homomer composed of subunits assembled in a large structure.</text>
</comment>
<evidence type="ECO:0000256" key="4">
    <source>
        <dbReference type="ARBA" id="ARBA00022889"/>
    </source>
</evidence>
<keyword evidence="3 10" id="KW-0732">Signal</keyword>
<evidence type="ECO:0000256" key="2">
    <source>
        <dbReference type="ARBA" id="ARBA00018586"/>
    </source>
</evidence>
<dbReference type="EMBL" id="BRXE01000078">
    <property type="protein sequence ID" value="GLB85269.1"/>
    <property type="molecule type" value="Genomic_DNA"/>
</dbReference>
<dbReference type="InterPro" id="IPR058759">
    <property type="entry name" value="Pilin_mycobact"/>
</dbReference>
<evidence type="ECO:0000313" key="12">
    <source>
        <dbReference type="Proteomes" id="UP001165663"/>
    </source>
</evidence>